<dbReference type="InterPro" id="IPR036890">
    <property type="entry name" value="HATPase_C_sf"/>
</dbReference>
<evidence type="ECO:0000256" key="9">
    <source>
        <dbReference type="ARBA" id="ARBA00022741"/>
    </source>
</evidence>
<reference evidence="18 19" key="1">
    <citation type="submission" date="2020-03" db="EMBL/GenBank/DDBJ databases">
        <title>Roseomonas selenitidurans sp. nov. isolated from soil.</title>
        <authorList>
            <person name="Liu H."/>
        </authorList>
    </citation>
    <scope>NUCLEOTIDE SEQUENCE [LARGE SCALE GENOMIC DNA]</scope>
    <source>
        <strain evidence="18 19">JCM 15073</strain>
    </source>
</reference>
<dbReference type="SUPFAM" id="SSF55874">
    <property type="entry name" value="ATPase domain of HSP90 chaperone/DNA topoisomerase II/histidine kinase"/>
    <property type="match status" value="1"/>
</dbReference>
<dbReference type="Pfam" id="PF00672">
    <property type="entry name" value="HAMP"/>
    <property type="match status" value="1"/>
</dbReference>
<feature type="domain" description="Histidine kinase" evidence="16">
    <location>
        <begin position="258"/>
        <end position="458"/>
    </location>
</feature>
<protein>
    <recommendedName>
        <fullName evidence="3">histidine kinase</fullName>
        <ecNumber evidence="3">2.7.13.3</ecNumber>
    </recommendedName>
</protein>
<dbReference type="PANTHER" id="PTHR44936">
    <property type="entry name" value="SENSOR PROTEIN CREC"/>
    <property type="match status" value="1"/>
</dbReference>
<keyword evidence="9" id="KW-0547">Nucleotide-binding</keyword>
<dbReference type="SMART" id="SM00304">
    <property type="entry name" value="HAMP"/>
    <property type="match status" value="1"/>
</dbReference>
<dbReference type="Pfam" id="PF02518">
    <property type="entry name" value="HATPase_c"/>
    <property type="match status" value="1"/>
</dbReference>
<feature type="domain" description="HAMP" evidence="17">
    <location>
        <begin position="198"/>
        <end position="250"/>
    </location>
</feature>
<dbReference type="RefSeq" id="WP_168050703.1">
    <property type="nucleotide sequence ID" value="NZ_JAATJR010000004.1"/>
</dbReference>
<dbReference type="Gene3D" id="3.30.565.10">
    <property type="entry name" value="Histidine kinase-like ATPase, C-terminal domain"/>
    <property type="match status" value="1"/>
</dbReference>
<comment type="caution">
    <text evidence="18">The sequence shown here is derived from an EMBL/GenBank/DDBJ whole genome shotgun (WGS) entry which is preliminary data.</text>
</comment>
<dbReference type="InterPro" id="IPR005467">
    <property type="entry name" value="His_kinase_dom"/>
</dbReference>
<keyword evidence="13" id="KW-0902">Two-component regulatory system</keyword>
<keyword evidence="8 15" id="KW-0812">Transmembrane</keyword>
<keyword evidence="6" id="KW-0597">Phosphoprotein</keyword>
<dbReference type="PROSITE" id="PS50109">
    <property type="entry name" value="HIS_KIN"/>
    <property type="match status" value="1"/>
</dbReference>
<evidence type="ECO:0000256" key="10">
    <source>
        <dbReference type="ARBA" id="ARBA00022777"/>
    </source>
</evidence>
<evidence type="ECO:0000256" key="5">
    <source>
        <dbReference type="ARBA" id="ARBA00022519"/>
    </source>
</evidence>
<evidence type="ECO:0000256" key="4">
    <source>
        <dbReference type="ARBA" id="ARBA00022475"/>
    </source>
</evidence>
<evidence type="ECO:0000256" key="11">
    <source>
        <dbReference type="ARBA" id="ARBA00022840"/>
    </source>
</evidence>
<dbReference type="CDD" id="cd00082">
    <property type="entry name" value="HisKA"/>
    <property type="match status" value="1"/>
</dbReference>
<evidence type="ECO:0000256" key="14">
    <source>
        <dbReference type="ARBA" id="ARBA00023136"/>
    </source>
</evidence>
<comment type="subcellular location">
    <subcellularLocation>
        <location evidence="2">Cell inner membrane</location>
        <topology evidence="2">Multi-pass membrane protein</topology>
    </subcellularLocation>
</comment>
<dbReference type="InterPro" id="IPR036097">
    <property type="entry name" value="HisK_dim/P_sf"/>
</dbReference>
<evidence type="ECO:0000259" key="16">
    <source>
        <dbReference type="PROSITE" id="PS50109"/>
    </source>
</evidence>
<dbReference type="SUPFAM" id="SSF47384">
    <property type="entry name" value="Homodimeric domain of signal transducing histidine kinase"/>
    <property type="match status" value="1"/>
</dbReference>
<evidence type="ECO:0000256" key="15">
    <source>
        <dbReference type="SAM" id="Phobius"/>
    </source>
</evidence>
<comment type="catalytic activity">
    <reaction evidence="1">
        <text>ATP + protein L-histidine = ADP + protein N-phospho-L-histidine.</text>
        <dbReference type="EC" id="2.7.13.3"/>
    </reaction>
</comment>
<evidence type="ECO:0000256" key="1">
    <source>
        <dbReference type="ARBA" id="ARBA00000085"/>
    </source>
</evidence>
<dbReference type="CDD" id="cd06225">
    <property type="entry name" value="HAMP"/>
    <property type="match status" value="1"/>
</dbReference>
<keyword evidence="19" id="KW-1185">Reference proteome</keyword>
<sequence>MRPRWPGGILARSLLALSLALGVAALLAFLLYERSRAEALFAFEAARTADRIADQMLLSGLPDHYRPLPAEPLGVTLRLEAAPRLGAELPGGFAMLAAQGIAARLPWAAELRARLDNTIPAPEAGRSFGRAEQLALLKRRPPPPRLLVVALRLPDGRWANAEAMAFTAAPPALWEPRFLAAFGLLALATALILAGVVAAATRPLRQVAQAAERLGADLNALPMNEAGAREARATAQAFNRMQDRLRDFVAGRTRLLAAISHDLRTPLTRARIRAETMEPLAERAALLADLARLEAMLATTLAFARGDVAREPRRLLDLAVLLGDVVEERAEIGEAVRYVGPERGAVVLGAPAALRRALENLVSNALTHGGDARLALAAAGAAWRVTVEDDGPGLPEAELERVFEPFHRGDAARGAESGGTGLGLAIVRDVAAAHGGRIWLENRAAGGLCAVLVLPAACPPPPLSPPAHGGGRAG</sequence>
<dbReference type="CDD" id="cd00075">
    <property type="entry name" value="HATPase"/>
    <property type="match status" value="1"/>
</dbReference>
<dbReference type="InterPro" id="IPR003660">
    <property type="entry name" value="HAMP_dom"/>
</dbReference>
<dbReference type="InterPro" id="IPR050980">
    <property type="entry name" value="2C_sensor_his_kinase"/>
</dbReference>
<evidence type="ECO:0000259" key="17">
    <source>
        <dbReference type="PROSITE" id="PS50885"/>
    </source>
</evidence>
<dbReference type="Gene3D" id="1.10.287.130">
    <property type="match status" value="1"/>
</dbReference>
<dbReference type="InterPro" id="IPR003661">
    <property type="entry name" value="HisK_dim/P_dom"/>
</dbReference>
<evidence type="ECO:0000256" key="3">
    <source>
        <dbReference type="ARBA" id="ARBA00012438"/>
    </source>
</evidence>
<dbReference type="EC" id="2.7.13.3" evidence="3"/>
<dbReference type="PANTHER" id="PTHR44936:SF5">
    <property type="entry name" value="SENSOR HISTIDINE KINASE ENVZ"/>
    <property type="match status" value="1"/>
</dbReference>
<accession>A0ABX1F1K3</accession>
<keyword evidence="4" id="KW-1003">Cell membrane</keyword>
<name>A0ABX1F1K3_9PROT</name>
<keyword evidence="12 15" id="KW-1133">Transmembrane helix</keyword>
<dbReference type="Pfam" id="PF00512">
    <property type="entry name" value="HisKA"/>
    <property type="match status" value="1"/>
</dbReference>
<organism evidence="18 19">
    <name type="scientific">Falsiroseomonas frigidaquae</name>
    <dbReference type="NCBI Taxonomy" id="487318"/>
    <lineage>
        <taxon>Bacteria</taxon>
        <taxon>Pseudomonadati</taxon>
        <taxon>Pseudomonadota</taxon>
        <taxon>Alphaproteobacteria</taxon>
        <taxon>Acetobacterales</taxon>
        <taxon>Roseomonadaceae</taxon>
        <taxon>Falsiroseomonas</taxon>
    </lineage>
</organism>
<dbReference type="Proteomes" id="UP000765160">
    <property type="component" value="Unassembled WGS sequence"/>
</dbReference>
<evidence type="ECO:0000256" key="7">
    <source>
        <dbReference type="ARBA" id="ARBA00022679"/>
    </source>
</evidence>
<evidence type="ECO:0000256" key="2">
    <source>
        <dbReference type="ARBA" id="ARBA00004429"/>
    </source>
</evidence>
<evidence type="ECO:0000256" key="6">
    <source>
        <dbReference type="ARBA" id="ARBA00022553"/>
    </source>
</evidence>
<feature type="transmembrane region" description="Helical" evidence="15">
    <location>
        <begin position="178"/>
        <end position="200"/>
    </location>
</feature>
<evidence type="ECO:0000313" key="18">
    <source>
        <dbReference type="EMBL" id="NKE46199.1"/>
    </source>
</evidence>
<dbReference type="PRINTS" id="PR00344">
    <property type="entry name" value="BCTRLSENSOR"/>
</dbReference>
<keyword evidence="7" id="KW-0808">Transferase</keyword>
<proteinExistence type="predicted"/>
<keyword evidence="5" id="KW-0997">Cell inner membrane</keyword>
<gene>
    <name evidence="18" type="ORF">HB662_15540</name>
</gene>
<evidence type="ECO:0000256" key="13">
    <source>
        <dbReference type="ARBA" id="ARBA00023012"/>
    </source>
</evidence>
<dbReference type="PROSITE" id="PS50885">
    <property type="entry name" value="HAMP"/>
    <property type="match status" value="1"/>
</dbReference>
<keyword evidence="11" id="KW-0067">ATP-binding</keyword>
<dbReference type="SMART" id="SM00387">
    <property type="entry name" value="HATPase_c"/>
    <property type="match status" value="1"/>
</dbReference>
<keyword evidence="14 15" id="KW-0472">Membrane</keyword>
<dbReference type="EMBL" id="JAAVTX010000004">
    <property type="protein sequence ID" value="NKE46199.1"/>
    <property type="molecule type" value="Genomic_DNA"/>
</dbReference>
<dbReference type="InterPro" id="IPR004358">
    <property type="entry name" value="Sig_transdc_His_kin-like_C"/>
</dbReference>
<dbReference type="SMART" id="SM00388">
    <property type="entry name" value="HisKA"/>
    <property type="match status" value="1"/>
</dbReference>
<keyword evidence="10" id="KW-0418">Kinase</keyword>
<evidence type="ECO:0000256" key="12">
    <source>
        <dbReference type="ARBA" id="ARBA00022989"/>
    </source>
</evidence>
<evidence type="ECO:0000313" key="19">
    <source>
        <dbReference type="Proteomes" id="UP000765160"/>
    </source>
</evidence>
<dbReference type="InterPro" id="IPR003594">
    <property type="entry name" value="HATPase_dom"/>
</dbReference>
<evidence type="ECO:0000256" key="8">
    <source>
        <dbReference type="ARBA" id="ARBA00022692"/>
    </source>
</evidence>